<sequence length="393" mass="43260">MSQITLTDQNLNAVYHNGEQFDPSTVAIRILDPFLVPGKQDGANADLVFLNEYAAHVNDQLADILRSSGYTDVSVHPTTLANYESIVENIKTELKSSLPVPQGTSKTVVVLNLCDGTENDGYPGPSVLSELERLRIPYTGSNVPFYEISTSKPLIKRHLQAHGVPTSPFIEIDPHGVGTDEEDFDIVGFPLIIKPSLGYASLGIGPHSVCTSIESVLDAVHTTRKLTFDARTFAERFLDGREFTVLLVGTPPGPLLVYPPAERVFSPELDGPDRMLQFDKYWKTDAGSFYSYVNLSADEQELEEELIDIARNAYTACGGIGYGRVDLRTTRREKSTNWEIMVLEVNANPSLAFDPLMSTSGAILNLAKEPASEFLHRIISDALSRARNKEKLA</sequence>
<dbReference type="PANTHER" id="PTHR23132:SF23">
    <property type="entry name" value="D-ALANINE--D-ALANINE LIGASE B"/>
    <property type="match status" value="1"/>
</dbReference>
<keyword evidence="3" id="KW-0547">Nucleotide-binding</keyword>
<dbReference type="STRING" id="1344416.A0A139A747"/>
<keyword evidence="3 5" id="KW-0067">ATP-binding</keyword>
<dbReference type="GO" id="GO:0046872">
    <property type="term" value="F:metal ion binding"/>
    <property type="evidence" value="ECO:0007669"/>
    <property type="project" value="InterPro"/>
</dbReference>
<evidence type="ECO:0000256" key="3">
    <source>
        <dbReference type="PROSITE-ProRule" id="PRU00409"/>
    </source>
</evidence>
<reference evidence="5 6" key="1">
    <citation type="journal article" date="2015" name="Genome Biol. Evol.">
        <title>Phylogenomic analyses indicate that early fungi evolved digesting cell walls of algal ancestors of land plants.</title>
        <authorList>
            <person name="Chang Y."/>
            <person name="Wang S."/>
            <person name="Sekimoto S."/>
            <person name="Aerts A.L."/>
            <person name="Choi C."/>
            <person name="Clum A."/>
            <person name="LaButti K.M."/>
            <person name="Lindquist E.A."/>
            <person name="Yee Ngan C."/>
            <person name="Ohm R.A."/>
            <person name="Salamov A.A."/>
            <person name="Grigoriev I.V."/>
            <person name="Spatafora J.W."/>
            <person name="Berbee M.L."/>
        </authorList>
    </citation>
    <scope>NUCLEOTIDE SEQUENCE [LARGE SCALE GENOMIC DNA]</scope>
    <source>
        <strain evidence="5 6">JEL478</strain>
    </source>
</reference>
<dbReference type="InterPro" id="IPR011095">
    <property type="entry name" value="Dala_Dala_lig_C"/>
</dbReference>
<evidence type="ECO:0000313" key="5">
    <source>
        <dbReference type="EMBL" id="KXS12607.1"/>
    </source>
</evidence>
<dbReference type="Pfam" id="PF07478">
    <property type="entry name" value="Dala_Dala_lig_C"/>
    <property type="match status" value="1"/>
</dbReference>
<dbReference type="Proteomes" id="UP000070544">
    <property type="component" value="Unassembled WGS sequence"/>
</dbReference>
<evidence type="ECO:0000256" key="2">
    <source>
        <dbReference type="ARBA" id="ARBA00022598"/>
    </source>
</evidence>
<evidence type="ECO:0000313" key="6">
    <source>
        <dbReference type="Proteomes" id="UP000070544"/>
    </source>
</evidence>
<comment type="similarity">
    <text evidence="1">Belongs to the D-alanine--D-alanine ligase family.</text>
</comment>
<dbReference type="GO" id="GO:0008716">
    <property type="term" value="F:D-alanine-D-alanine ligase activity"/>
    <property type="evidence" value="ECO:0007669"/>
    <property type="project" value="InterPro"/>
</dbReference>
<accession>A0A139A747</accession>
<name>A0A139A747_GONPJ</name>
<dbReference type="SUPFAM" id="SSF56059">
    <property type="entry name" value="Glutathione synthetase ATP-binding domain-like"/>
    <property type="match status" value="1"/>
</dbReference>
<organism evidence="5 6">
    <name type="scientific">Gonapodya prolifera (strain JEL478)</name>
    <name type="common">Monoblepharis prolifera</name>
    <dbReference type="NCBI Taxonomy" id="1344416"/>
    <lineage>
        <taxon>Eukaryota</taxon>
        <taxon>Fungi</taxon>
        <taxon>Fungi incertae sedis</taxon>
        <taxon>Chytridiomycota</taxon>
        <taxon>Chytridiomycota incertae sedis</taxon>
        <taxon>Monoblepharidomycetes</taxon>
        <taxon>Monoblepharidales</taxon>
        <taxon>Gonapodyaceae</taxon>
        <taxon>Gonapodya</taxon>
    </lineage>
</organism>
<keyword evidence="6" id="KW-1185">Reference proteome</keyword>
<dbReference type="EMBL" id="KQ965786">
    <property type="protein sequence ID" value="KXS12607.1"/>
    <property type="molecule type" value="Genomic_DNA"/>
</dbReference>
<dbReference type="GO" id="GO:0005524">
    <property type="term" value="F:ATP binding"/>
    <property type="evidence" value="ECO:0007669"/>
    <property type="project" value="UniProtKB-UniRule"/>
</dbReference>
<dbReference type="Gene3D" id="3.30.470.20">
    <property type="entry name" value="ATP-grasp fold, B domain"/>
    <property type="match status" value="1"/>
</dbReference>
<proteinExistence type="inferred from homology"/>
<gene>
    <name evidence="5" type="ORF">M427DRAFT_137132</name>
</gene>
<feature type="domain" description="ATP-grasp" evidence="4">
    <location>
        <begin position="156"/>
        <end position="380"/>
    </location>
</feature>
<dbReference type="PANTHER" id="PTHR23132">
    <property type="entry name" value="D-ALANINE--D-ALANINE LIGASE"/>
    <property type="match status" value="1"/>
</dbReference>
<dbReference type="AlphaFoldDB" id="A0A139A747"/>
<protein>
    <submittedName>
        <fullName evidence="5">Glutathione synthetase ATP-binding domain-like protein</fullName>
    </submittedName>
</protein>
<evidence type="ECO:0000256" key="1">
    <source>
        <dbReference type="ARBA" id="ARBA00010871"/>
    </source>
</evidence>
<dbReference type="OrthoDB" id="2013972at2759"/>
<dbReference type="InterPro" id="IPR011761">
    <property type="entry name" value="ATP-grasp"/>
</dbReference>
<evidence type="ECO:0000259" key="4">
    <source>
        <dbReference type="PROSITE" id="PS50975"/>
    </source>
</evidence>
<dbReference type="PROSITE" id="PS50975">
    <property type="entry name" value="ATP_GRASP"/>
    <property type="match status" value="1"/>
</dbReference>
<keyword evidence="2" id="KW-0436">Ligase</keyword>